<dbReference type="PANTHER" id="PTHR21198:SF7">
    <property type="entry name" value="ASPARTATE-GLUTAMATE RACEMASE FAMILY"/>
    <property type="match status" value="1"/>
</dbReference>
<evidence type="ECO:0000313" key="3">
    <source>
        <dbReference type="EMBL" id="QVI63241.1"/>
    </source>
</evidence>
<comment type="similarity">
    <text evidence="1">Belongs to the aspartate/glutamate racemases family.</text>
</comment>
<dbReference type="GO" id="GO:0016853">
    <property type="term" value="F:isomerase activity"/>
    <property type="evidence" value="ECO:0007669"/>
    <property type="project" value="UniProtKB-KW"/>
</dbReference>
<dbReference type="Pfam" id="PF01177">
    <property type="entry name" value="Asp_Glu_race"/>
    <property type="match status" value="1"/>
</dbReference>
<dbReference type="InterPro" id="IPR015942">
    <property type="entry name" value="Asp/Glu/hydantoin_racemase"/>
</dbReference>
<dbReference type="EMBL" id="CP074405">
    <property type="protein sequence ID" value="QVI63241.1"/>
    <property type="molecule type" value="Genomic_DNA"/>
</dbReference>
<accession>A0ABX8D7T0</accession>
<reference evidence="3 4" key="1">
    <citation type="submission" date="2021-05" db="EMBL/GenBank/DDBJ databases">
        <title>Novel species in genus Cellulomonas.</title>
        <authorList>
            <person name="Zhang G."/>
        </authorList>
    </citation>
    <scope>NUCLEOTIDE SEQUENCE [LARGE SCALE GENOMIC DNA]</scope>
    <source>
        <strain evidence="4">zg-ZUI222</strain>
    </source>
</reference>
<keyword evidence="2 3" id="KW-0413">Isomerase</keyword>
<dbReference type="EC" id="5.1.1.-" evidence="3"/>
<evidence type="ECO:0000256" key="2">
    <source>
        <dbReference type="ARBA" id="ARBA00023235"/>
    </source>
</evidence>
<dbReference type="Proteomes" id="UP000677804">
    <property type="component" value="Chromosome"/>
</dbReference>
<keyword evidence="4" id="KW-1185">Reference proteome</keyword>
<protein>
    <submittedName>
        <fullName evidence="3">Amino acid racemase</fullName>
        <ecNumber evidence="3">5.1.1.-</ecNumber>
    </submittedName>
</protein>
<gene>
    <name evidence="3" type="ORF">KG103_04905</name>
</gene>
<dbReference type="RefSeq" id="WP_207341560.1">
    <property type="nucleotide sequence ID" value="NZ_CP074405.1"/>
</dbReference>
<dbReference type="SUPFAM" id="SSF53681">
    <property type="entry name" value="Aspartate/glutamate racemase"/>
    <property type="match status" value="2"/>
</dbReference>
<dbReference type="InterPro" id="IPR004380">
    <property type="entry name" value="Asp_race"/>
</dbReference>
<sequence length="238" mass="24904">MRTLGVIGGMSWYSTVEYYRIVNSLVQERLGGHHSAHLLLESLDFAQVRELQLADDWDAAGALLADAGRRLEAAGADAVLIATNLMHKVAPAVEAALDVPLLHIADAVAEVATAAGHRTLGVLGTRWVMAEPFYADRLARHGIATLVPDAPAQEEVDRIIFDELTQGSAPESSRARLQEVVTDLSAAGADAVVLACTELELALPPDGGPVPLIASARVHAEAAAAYALAGAQVPTGGR</sequence>
<dbReference type="InterPro" id="IPR001920">
    <property type="entry name" value="Asp/Glu_race"/>
</dbReference>
<organism evidence="3 4">
    <name type="scientific">Cellulomonas wangleii</name>
    <dbReference type="NCBI Taxonomy" id="2816956"/>
    <lineage>
        <taxon>Bacteria</taxon>
        <taxon>Bacillati</taxon>
        <taxon>Actinomycetota</taxon>
        <taxon>Actinomycetes</taxon>
        <taxon>Micrococcales</taxon>
        <taxon>Cellulomonadaceae</taxon>
        <taxon>Cellulomonas</taxon>
    </lineage>
</organism>
<proteinExistence type="inferred from homology"/>
<dbReference type="NCBIfam" id="TIGR00035">
    <property type="entry name" value="asp_race"/>
    <property type="match status" value="1"/>
</dbReference>
<dbReference type="PANTHER" id="PTHR21198">
    <property type="entry name" value="GLUTAMATE RACEMASE"/>
    <property type="match status" value="1"/>
</dbReference>
<dbReference type="Gene3D" id="3.40.50.1860">
    <property type="match status" value="2"/>
</dbReference>
<evidence type="ECO:0000256" key="1">
    <source>
        <dbReference type="ARBA" id="ARBA00007847"/>
    </source>
</evidence>
<name>A0ABX8D7T0_9CELL</name>
<evidence type="ECO:0000313" key="4">
    <source>
        <dbReference type="Proteomes" id="UP000677804"/>
    </source>
</evidence>